<dbReference type="EMBL" id="OW240914">
    <property type="protein sequence ID" value="CAH2275494.1"/>
    <property type="molecule type" value="Genomic_DNA"/>
</dbReference>
<name>A0AAD1W024_PELCU</name>
<reference evidence="2" key="1">
    <citation type="submission" date="2022-03" db="EMBL/GenBank/DDBJ databases">
        <authorList>
            <person name="Alioto T."/>
            <person name="Alioto T."/>
            <person name="Gomez Garrido J."/>
        </authorList>
    </citation>
    <scope>NUCLEOTIDE SEQUENCE</scope>
</reference>
<proteinExistence type="predicted"/>
<dbReference type="Proteomes" id="UP001295444">
    <property type="component" value="Chromosome 03"/>
</dbReference>
<protein>
    <submittedName>
        <fullName evidence="2">Uncharacterized protein</fullName>
    </submittedName>
</protein>
<evidence type="ECO:0000313" key="2">
    <source>
        <dbReference type="EMBL" id="CAH2275494.1"/>
    </source>
</evidence>
<sequence length="62" mass="6538">MAATSGSEENPEDELPAPVSELCELCGWRPFTAQMNKKGRNAAQAEPKPTCKLGSGGTDWSG</sequence>
<keyword evidence="3" id="KW-1185">Reference proteome</keyword>
<evidence type="ECO:0000256" key="1">
    <source>
        <dbReference type="SAM" id="MobiDB-lite"/>
    </source>
</evidence>
<feature type="non-terminal residue" evidence="2">
    <location>
        <position position="62"/>
    </location>
</feature>
<dbReference type="AlphaFoldDB" id="A0AAD1W024"/>
<accession>A0AAD1W024</accession>
<organism evidence="2 3">
    <name type="scientific">Pelobates cultripes</name>
    <name type="common">Western spadefoot toad</name>
    <dbReference type="NCBI Taxonomy" id="61616"/>
    <lineage>
        <taxon>Eukaryota</taxon>
        <taxon>Metazoa</taxon>
        <taxon>Chordata</taxon>
        <taxon>Craniata</taxon>
        <taxon>Vertebrata</taxon>
        <taxon>Euteleostomi</taxon>
        <taxon>Amphibia</taxon>
        <taxon>Batrachia</taxon>
        <taxon>Anura</taxon>
        <taxon>Pelobatoidea</taxon>
        <taxon>Pelobatidae</taxon>
        <taxon>Pelobates</taxon>
    </lineage>
</organism>
<feature type="region of interest" description="Disordered" evidence="1">
    <location>
        <begin position="37"/>
        <end position="62"/>
    </location>
</feature>
<gene>
    <name evidence="2" type="ORF">PECUL_23A052099</name>
</gene>
<evidence type="ECO:0000313" key="3">
    <source>
        <dbReference type="Proteomes" id="UP001295444"/>
    </source>
</evidence>